<keyword evidence="2" id="KW-1185">Reference proteome</keyword>
<dbReference type="Proteomes" id="UP000516260">
    <property type="component" value="Chromosome 13"/>
</dbReference>
<organism evidence="1 2">
    <name type="scientific">Takifugu bimaculatus</name>
    <dbReference type="NCBI Taxonomy" id="433685"/>
    <lineage>
        <taxon>Eukaryota</taxon>
        <taxon>Metazoa</taxon>
        <taxon>Chordata</taxon>
        <taxon>Craniata</taxon>
        <taxon>Vertebrata</taxon>
        <taxon>Euteleostomi</taxon>
        <taxon>Actinopterygii</taxon>
        <taxon>Neopterygii</taxon>
        <taxon>Teleostei</taxon>
        <taxon>Neoteleostei</taxon>
        <taxon>Acanthomorphata</taxon>
        <taxon>Eupercaria</taxon>
        <taxon>Tetraodontiformes</taxon>
        <taxon>Tetradontoidea</taxon>
        <taxon>Tetraodontidae</taxon>
        <taxon>Takifugu</taxon>
    </lineage>
</organism>
<dbReference type="AlphaFoldDB" id="A0A4Z2C6Q9"/>
<evidence type="ECO:0000313" key="1">
    <source>
        <dbReference type="EMBL" id="TNM99838.1"/>
    </source>
</evidence>
<protein>
    <submittedName>
        <fullName evidence="1">Uncharacterized protein</fullName>
    </submittedName>
</protein>
<name>A0A4Z2C6Q9_9TELE</name>
<sequence>MISMKDLAASNKVSLAIMQKQLSESANGYPRTVCSSSRHNGFSGGVGALGIMNNRLAETSNSSLWSEPEAQRVLEGTTNKENLFCNNVDQESPFIHLRAKIPRILSVRPQRNESVIPAPDIRPTQVMDTSTAKNWKFPPLTCEGECGVSETTAGEENGIGRSITVHWRRHARSTRPQRTAH</sequence>
<dbReference type="EMBL" id="SWLE01000005">
    <property type="protein sequence ID" value="TNM99838.1"/>
    <property type="molecule type" value="Genomic_DNA"/>
</dbReference>
<proteinExistence type="predicted"/>
<comment type="caution">
    <text evidence="1">The sequence shown here is derived from an EMBL/GenBank/DDBJ whole genome shotgun (WGS) entry which is preliminary data.</text>
</comment>
<reference evidence="1 2" key="1">
    <citation type="submission" date="2019-04" db="EMBL/GenBank/DDBJ databases">
        <title>The sequence and de novo assembly of Takifugu bimaculatus genome using PacBio and Hi-C technologies.</title>
        <authorList>
            <person name="Xu P."/>
            <person name="Liu B."/>
            <person name="Zhou Z."/>
        </authorList>
    </citation>
    <scope>NUCLEOTIDE SEQUENCE [LARGE SCALE GENOMIC DNA]</scope>
    <source>
        <strain evidence="1">TB-2018</strain>
        <tissue evidence="1">Muscle</tissue>
    </source>
</reference>
<gene>
    <name evidence="1" type="ORF">fugu_012871</name>
</gene>
<evidence type="ECO:0000313" key="2">
    <source>
        <dbReference type="Proteomes" id="UP000516260"/>
    </source>
</evidence>
<accession>A0A4Z2C6Q9</accession>